<dbReference type="AlphaFoldDB" id="A0A4C1WPM9"/>
<accession>A0A4C1WPM9</accession>
<evidence type="ECO:0000313" key="2">
    <source>
        <dbReference type="Proteomes" id="UP000299102"/>
    </source>
</evidence>
<dbReference type="Proteomes" id="UP000299102">
    <property type="component" value="Unassembled WGS sequence"/>
</dbReference>
<keyword evidence="2" id="KW-1185">Reference proteome</keyword>
<name>A0A4C1WPM9_EUMVA</name>
<reference evidence="1 2" key="1">
    <citation type="journal article" date="2019" name="Commun. Biol.">
        <title>The bagworm genome reveals a unique fibroin gene that provides high tensile strength.</title>
        <authorList>
            <person name="Kono N."/>
            <person name="Nakamura H."/>
            <person name="Ohtoshi R."/>
            <person name="Tomita M."/>
            <person name="Numata K."/>
            <person name="Arakawa K."/>
        </authorList>
    </citation>
    <scope>NUCLEOTIDE SEQUENCE [LARGE SCALE GENOMIC DNA]</scope>
</reference>
<comment type="caution">
    <text evidence="1">The sequence shown here is derived from an EMBL/GenBank/DDBJ whole genome shotgun (WGS) entry which is preliminary data.</text>
</comment>
<sequence>MVTSYLLDCSGIPDPGTWAGSIGDILHSHRIWTSSSSFFRPVSESSGGPPPQRSISPTRSLFIRYHIPSHEASNALVSLSCRAASVYCQR</sequence>
<organism evidence="1 2">
    <name type="scientific">Eumeta variegata</name>
    <name type="common">Bagworm moth</name>
    <name type="synonym">Eumeta japonica</name>
    <dbReference type="NCBI Taxonomy" id="151549"/>
    <lineage>
        <taxon>Eukaryota</taxon>
        <taxon>Metazoa</taxon>
        <taxon>Ecdysozoa</taxon>
        <taxon>Arthropoda</taxon>
        <taxon>Hexapoda</taxon>
        <taxon>Insecta</taxon>
        <taxon>Pterygota</taxon>
        <taxon>Neoptera</taxon>
        <taxon>Endopterygota</taxon>
        <taxon>Lepidoptera</taxon>
        <taxon>Glossata</taxon>
        <taxon>Ditrysia</taxon>
        <taxon>Tineoidea</taxon>
        <taxon>Psychidae</taxon>
        <taxon>Oiketicinae</taxon>
        <taxon>Eumeta</taxon>
    </lineage>
</organism>
<proteinExistence type="predicted"/>
<dbReference type="EMBL" id="BGZK01000599">
    <property type="protein sequence ID" value="GBP52289.1"/>
    <property type="molecule type" value="Genomic_DNA"/>
</dbReference>
<gene>
    <name evidence="1" type="ORF">EVAR_9201_1</name>
</gene>
<evidence type="ECO:0000313" key="1">
    <source>
        <dbReference type="EMBL" id="GBP52289.1"/>
    </source>
</evidence>
<protein>
    <submittedName>
        <fullName evidence="1">Uncharacterized protein</fullName>
    </submittedName>
</protein>